<dbReference type="PROSITE" id="PS50283">
    <property type="entry name" value="NA_SOLUT_SYMP_3"/>
    <property type="match status" value="1"/>
</dbReference>
<dbReference type="Proteomes" id="UP000035704">
    <property type="component" value="Chromosome"/>
</dbReference>
<name>A0A0G3WH89_9CLOT</name>
<dbReference type="KEGG" id="cace:CACET_c33960"/>
<keyword evidence="6 8" id="KW-0472">Membrane</keyword>
<accession>A0A0G3WH89</accession>
<feature type="transmembrane region" description="Helical" evidence="8">
    <location>
        <begin position="43"/>
        <end position="64"/>
    </location>
</feature>
<feature type="transmembrane region" description="Helical" evidence="8">
    <location>
        <begin position="181"/>
        <end position="199"/>
    </location>
</feature>
<feature type="transmembrane region" description="Helical" evidence="8">
    <location>
        <begin position="265"/>
        <end position="289"/>
    </location>
</feature>
<dbReference type="Pfam" id="PF00474">
    <property type="entry name" value="SSF"/>
    <property type="match status" value="1"/>
</dbReference>
<evidence type="ECO:0000256" key="1">
    <source>
        <dbReference type="ARBA" id="ARBA00004141"/>
    </source>
</evidence>
<dbReference type="STRING" id="84022.CACET_c33960"/>
<feature type="transmembrane region" description="Helical" evidence="8">
    <location>
        <begin position="435"/>
        <end position="457"/>
    </location>
</feature>
<reference evidence="9 10" key="1">
    <citation type="submission" date="2014-10" db="EMBL/GenBank/DDBJ databases">
        <title>Genome sequence of Clostridium aceticum DSM 1496.</title>
        <authorList>
            <person name="Poehlein A."/>
            <person name="Schiel-Bengelsdorf B."/>
            <person name="Gottschalk G."/>
            <person name="Duerre P."/>
            <person name="Daniel R."/>
        </authorList>
    </citation>
    <scope>NUCLEOTIDE SEQUENCE [LARGE SCALE GENOMIC DNA]</scope>
    <source>
        <strain evidence="9 10">DSM 1496</strain>
    </source>
</reference>
<dbReference type="GO" id="GO:0022857">
    <property type="term" value="F:transmembrane transporter activity"/>
    <property type="evidence" value="ECO:0007669"/>
    <property type="project" value="InterPro"/>
</dbReference>
<evidence type="ECO:0000313" key="10">
    <source>
        <dbReference type="Proteomes" id="UP000035704"/>
    </source>
</evidence>
<organism evidence="9 10">
    <name type="scientific">Clostridium aceticum</name>
    <dbReference type="NCBI Taxonomy" id="84022"/>
    <lineage>
        <taxon>Bacteria</taxon>
        <taxon>Bacillati</taxon>
        <taxon>Bacillota</taxon>
        <taxon>Clostridia</taxon>
        <taxon>Eubacteriales</taxon>
        <taxon>Clostridiaceae</taxon>
        <taxon>Clostridium</taxon>
    </lineage>
</organism>
<proteinExistence type="inferred from homology"/>
<dbReference type="RefSeq" id="WP_052661313.1">
    <property type="nucleotide sequence ID" value="NZ_CP009687.1"/>
</dbReference>
<feature type="transmembrane region" description="Helical" evidence="8">
    <location>
        <begin position="309"/>
        <end position="336"/>
    </location>
</feature>
<dbReference type="AlphaFoldDB" id="A0A0G3WH89"/>
<evidence type="ECO:0000256" key="3">
    <source>
        <dbReference type="ARBA" id="ARBA00022448"/>
    </source>
</evidence>
<feature type="transmembrane region" description="Helical" evidence="8">
    <location>
        <begin position="383"/>
        <end position="405"/>
    </location>
</feature>
<evidence type="ECO:0000256" key="6">
    <source>
        <dbReference type="ARBA" id="ARBA00023136"/>
    </source>
</evidence>
<evidence type="ECO:0000313" key="9">
    <source>
        <dbReference type="EMBL" id="AKL96839.1"/>
    </source>
</evidence>
<keyword evidence="10" id="KW-1185">Reference proteome</keyword>
<dbReference type="PATRIC" id="fig|84022.6.peg.3474"/>
<evidence type="ECO:0000256" key="7">
    <source>
        <dbReference type="RuleBase" id="RU362091"/>
    </source>
</evidence>
<comment type="similarity">
    <text evidence="2 7">Belongs to the sodium:solute symporter (SSF) (TC 2.A.21) family.</text>
</comment>
<protein>
    <submittedName>
        <fullName evidence="9">Na+/proline symporter</fullName>
    </submittedName>
</protein>
<dbReference type="PANTHER" id="PTHR48086">
    <property type="entry name" value="SODIUM/PROLINE SYMPORTER-RELATED"/>
    <property type="match status" value="1"/>
</dbReference>
<dbReference type="PANTHER" id="PTHR48086:SF7">
    <property type="entry name" value="SODIUM-SOLUTE SYMPORTER-RELATED"/>
    <property type="match status" value="1"/>
</dbReference>
<dbReference type="InterPro" id="IPR001734">
    <property type="entry name" value="Na/solute_symporter"/>
</dbReference>
<dbReference type="CDD" id="cd10322">
    <property type="entry name" value="SLC5sbd"/>
    <property type="match status" value="1"/>
</dbReference>
<dbReference type="GO" id="GO:0005886">
    <property type="term" value="C:plasma membrane"/>
    <property type="evidence" value="ECO:0007669"/>
    <property type="project" value="TreeGrafter"/>
</dbReference>
<evidence type="ECO:0000256" key="4">
    <source>
        <dbReference type="ARBA" id="ARBA00022692"/>
    </source>
</evidence>
<keyword evidence="5 8" id="KW-1133">Transmembrane helix</keyword>
<sequence length="480" mass="51574">MNIPLLIVIGYMIALILISTYSRRLMSKKDSKNYFFAGKSLPWYLVCVMVAGAGIGGGNTVGVAENAYAAGLASGWYTASSSAGALTFALLMLHKVMKTNITTVSQIFLKIFGARDGLISVIVQIIFMFGINSLQIIAGGAILTSLLPTVFSFTTGMFISLVLYLAIALIGGYLAASISNLINVLVIYIGLIIGVIASLNQYNGLEAIKMTLPVGDHWLHFTEGIGFSVILGWFIVMMLNTPPNQAHIQVTAASKDYKSAKKGMIAAAILMAPIGFLAAFLGVVAASQFPGLESRAMALPMVVSSLGPWIAGFVLSGLWAASVSTATGVLMGLTTIITKDLIIKFINPQMSEIKQVVVSKGLLLVTGITGFLVALKISSILGFLLQLATLFVPYALIVVGIFYVPKFIKQSTCFWTVLTGILIILIWNLMPSFRIVSQIIYLALPACLITMVLCNIFDKRSIHPEILYNKEELEDATVKS</sequence>
<evidence type="ECO:0000256" key="5">
    <source>
        <dbReference type="ARBA" id="ARBA00022989"/>
    </source>
</evidence>
<keyword evidence="3" id="KW-0813">Transport</keyword>
<feature type="transmembrane region" description="Helical" evidence="8">
    <location>
        <begin position="6"/>
        <end position="22"/>
    </location>
</feature>
<dbReference type="InterPro" id="IPR038377">
    <property type="entry name" value="Na/Glc_symporter_sf"/>
</dbReference>
<evidence type="ECO:0000256" key="2">
    <source>
        <dbReference type="ARBA" id="ARBA00006434"/>
    </source>
</evidence>
<comment type="subcellular location">
    <subcellularLocation>
        <location evidence="1">Membrane</location>
        <topology evidence="1">Multi-pass membrane protein</topology>
    </subcellularLocation>
</comment>
<dbReference type="Gene3D" id="1.20.1730.10">
    <property type="entry name" value="Sodium/glucose cotransporter"/>
    <property type="match status" value="1"/>
</dbReference>
<gene>
    <name evidence="9" type="ORF">CACET_c33960</name>
</gene>
<feature type="transmembrane region" description="Helical" evidence="8">
    <location>
        <begin position="76"/>
        <end position="97"/>
    </location>
</feature>
<keyword evidence="4 8" id="KW-0812">Transmembrane</keyword>
<evidence type="ECO:0000256" key="8">
    <source>
        <dbReference type="SAM" id="Phobius"/>
    </source>
</evidence>
<dbReference type="OrthoDB" id="1263at2"/>
<feature type="transmembrane region" description="Helical" evidence="8">
    <location>
        <begin position="412"/>
        <end position="429"/>
    </location>
</feature>
<dbReference type="EMBL" id="CP009687">
    <property type="protein sequence ID" value="AKL96839.1"/>
    <property type="molecule type" value="Genomic_DNA"/>
</dbReference>
<dbReference type="InterPro" id="IPR050277">
    <property type="entry name" value="Sodium:Solute_Symporter"/>
</dbReference>
<feature type="transmembrane region" description="Helical" evidence="8">
    <location>
        <begin position="150"/>
        <end position="174"/>
    </location>
</feature>
<feature type="transmembrane region" description="Helical" evidence="8">
    <location>
        <begin position="118"/>
        <end position="144"/>
    </location>
</feature>
<feature type="transmembrane region" description="Helical" evidence="8">
    <location>
        <begin position="357"/>
        <end position="377"/>
    </location>
</feature>
<feature type="transmembrane region" description="Helical" evidence="8">
    <location>
        <begin position="219"/>
        <end position="239"/>
    </location>
</feature>